<comment type="caution">
    <text evidence="2">The sequence shown here is derived from an EMBL/GenBank/DDBJ whole genome shotgun (WGS) entry which is preliminary data.</text>
</comment>
<dbReference type="RefSeq" id="XP_056500325.1">
    <property type="nucleotide sequence ID" value="XM_056645087.1"/>
</dbReference>
<name>A0A9W9NXR1_PENCI</name>
<protein>
    <submittedName>
        <fullName evidence="2">Uncharacterized protein</fullName>
    </submittedName>
</protein>
<reference evidence="2" key="1">
    <citation type="submission" date="2022-11" db="EMBL/GenBank/DDBJ databases">
        <authorList>
            <person name="Petersen C."/>
        </authorList>
    </citation>
    <scope>NUCLEOTIDE SEQUENCE</scope>
    <source>
        <strain evidence="2">IBT 23319</strain>
    </source>
</reference>
<dbReference type="EMBL" id="JAPQKT010000005">
    <property type="protein sequence ID" value="KAJ5231581.1"/>
    <property type="molecule type" value="Genomic_DNA"/>
</dbReference>
<reference evidence="2" key="2">
    <citation type="journal article" date="2023" name="IMA Fungus">
        <title>Comparative genomic study of the Penicillium genus elucidates a diverse pangenome and 15 lateral gene transfer events.</title>
        <authorList>
            <person name="Petersen C."/>
            <person name="Sorensen T."/>
            <person name="Nielsen M.R."/>
            <person name="Sondergaard T.E."/>
            <person name="Sorensen J.L."/>
            <person name="Fitzpatrick D.A."/>
            <person name="Frisvad J.C."/>
            <person name="Nielsen K.L."/>
        </authorList>
    </citation>
    <scope>NUCLEOTIDE SEQUENCE</scope>
    <source>
        <strain evidence="2">IBT 23319</strain>
    </source>
</reference>
<evidence type="ECO:0000256" key="1">
    <source>
        <dbReference type="SAM" id="MobiDB-lite"/>
    </source>
</evidence>
<proteinExistence type="predicted"/>
<feature type="compositionally biased region" description="Basic and acidic residues" evidence="1">
    <location>
        <begin position="1"/>
        <end position="23"/>
    </location>
</feature>
<feature type="region of interest" description="Disordered" evidence="1">
    <location>
        <begin position="1"/>
        <end position="36"/>
    </location>
</feature>
<dbReference type="GeneID" id="81384254"/>
<evidence type="ECO:0000313" key="2">
    <source>
        <dbReference type="EMBL" id="KAJ5231581.1"/>
    </source>
</evidence>
<evidence type="ECO:0000313" key="3">
    <source>
        <dbReference type="Proteomes" id="UP001147733"/>
    </source>
</evidence>
<sequence length="83" mass="9280">MSFQEKWRMTARQSRDPSNREDDAATTPGRPTAGLASIQPRYDNIVTTFEVAASIIQPNGFLWEHSRLATTLHPSSVLLHTSL</sequence>
<dbReference type="AlphaFoldDB" id="A0A9W9NXR1"/>
<accession>A0A9W9NXR1</accession>
<gene>
    <name evidence="2" type="ORF">N7469_006169</name>
</gene>
<dbReference type="Proteomes" id="UP001147733">
    <property type="component" value="Unassembled WGS sequence"/>
</dbReference>
<organism evidence="2 3">
    <name type="scientific">Penicillium citrinum</name>
    <dbReference type="NCBI Taxonomy" id="5077"/>
    <lineage>
        <taxon>Eukaryota</taxon>
        <taxon>Fungi</taxon>
        <taxon>Dikarya</taxon>
        <taxon>Ascomycota</taxon>
        <taxon>Pezizomycotina</taxon>
        <taxon>Eurotiomycetes</taxon>
        <taxon>Eurotiomycetidae</taxon>
        <taxon>Eurotiales</taxon>
        <taxon>Aspergillaceae</taxon>
        <taxon>Penicillium</taxon>
    </lineage>
</organism>
<keyword evidence="3" id="KW-1185">Reference proteome</keyword>